<evidence type="ECO:0008006" key="4">
    <source>
        <dbReference type="Google" id="ProtNLM"/>
    </source>
</evidence>
<protein>
    <recommendedName>
        <fullName evidence="4">Stage II sporulation protein SA</fullName>
    </recommendedName>
</protein>
<gene>
    <name evidence="2" type="ORF">D9X91_14325</name>
</gene>
<dbReference type="AlphaFoldDB" id="A0A3L7JTT6"/>
<feature type="transmembrane region" description="Helical" evidence="1">
    <location>
        <begin position="38"/>
        <end position="57"/>
    </location>
</feature>
<feature type="transmembrane region" description="Helical" evidence="1">
    <location>
        <begin position="63"/>
        <end position="81"/>
    </location>
</feature>
<proteinExistence type="predicted"/>
<keyword evidence="3" id="KW-1185">Reference proteome</keyword>
<comment type="caution">
    <text evidence="2">The sequence shown here is derived from an EMBL/GenBank/DDBJ whole genome shotgun (WGS) entry which is preliminary data.</text>
</comment>
<dbReference type="OrthoDB" id="2852651at2"/>
<sequence>MYVQMLLAVLLIYIVGIWLFSVFRQMEYYLVLRMLRKTFYVIFVVGLGIGVIVGDLEPADWKLILQLAAVIVFIDISVLLTPSIMKIWNTEFQYGDFFKDTIQKNDAIQRNMVKKTNYMSYMLQQTTLPFEGEPVTLHQYLNIYAEQFGLSVFVYELGNSIEEGELRASIRSTLSTITNTYNIEELDTDDIAVMLFESEIVSLDGEDLMIIPAYPSSANMVLAVLHNQNGILLEVDAIHIANLVYLYDSFN</sequence>
<feature type="transmembrane region" description="Helical" evidence="1">
    <location>
        <begin position="6"/>
        <end position="26"/>
    </location>
</feature>
<dbReference type="EMBL" id="RCVZ01000010">
    <property type="protein sequence ID" value="RLQ94238.1"/>
    <property type="molecule type" value="Genomic_DNA"/>
</dbReference>
<reference evidence="2 3" key="1">
    <citation type="submission" date="2018-10" db="EMBL/GenBank/DDBJ databases">
        <title>Falsibacillus sp. genome draft.</title>
        <authorList>
            <person name="Shi S."/>
        </authorList>
    </citation>
    <scope>NUCLEOTIDE SEQUENCE [LARGE SCALE GENOMIC DNA]</scope>
    <source>
        <strain evidence="2 3">GY 10110</strain>
    </source>
</reference>
<dbReference type="RefSeq" id="WP_121681329.1">
    <property type="nucleotide sequence ID" value="NZ_RCVZ01000010.1"/>
</dbReference>
<dbReference type="Pfam" id="PF14171">
    <property type="entry name" value="SpoIISA_toxin"/>
    <property type="match status" value="1"/>
</dbReference>
<accession>A0A3L7JTT6</accession>
<evidence type="ECO:0000256" key="1">
    <source>
        <dbReference type="SAM" id="Phobius"/>
    </source>
</evidence>
<organism evidence="2 3">
    <name type="scientific">Falsibacillus albus</name>
    <dbReference type="NCBI Taxonomy" id="2478915"/>
    <lineage>
        <taxon>Bacteria</taxon>
        <taxon>Bacillati</taxon>
        <taxon>Bacillota</taxon>
        <taxon>Bacilli</taxon>
        <taxon>Bacillales</taxon>
        <taxon>Bacillaceae</taxon>
        <taxon>Falsibacillus</taxon>
    </lineage>
</organism>
<keyword evidence="1" id="KW-0812">Transmembrane</keyword>
<evidence type="ECO:0000313" key="3">
    <source>
        <dbReference type="Proteomes" id="UP000276770"/>
    </source>
</evidence>
<keyword evidence="1" id="KW-0472">Membrane</keyword>
<dbReference type="InterPro" id="IPR025940">
    <property type="entry name" value="SpoIISA_toxin"/>
</dbReference>
<keyword evidence="1" id="KW-1133">Transmembrane helix</keyword>
<evidence type="ECO:0000313" key="2">
    <source>
        <dbReference type="EMBL" id="RLQ94238.1"/>
    </source>
</evidence>
<dbReference type="GO" id="GO:0016020">
    <property type="term" value="C:membrane"/>
    <property type="evidence" value="ECO:0007669"/>
    <property type="project" value="InterPro"/>
</dbReference>
<name>A0A3L7JTT6_9BACI</name>
<dbReference type="Proteomes" id="UP000276770">
    <property type="component" value="Unassembled WGS sequence"/>
</dbReference>